<keyword evidence="2" id="KW-0614">Plasmid</keyword>
<keyword evidence="1" id="KW-0732">Signal</keyword>
<sequence>MKYKILLLFSILTFGVFLPNTNNSAIAQSNEDFATTLYKTREEVSDLTNGSKNLLSDRKKLLLEMTALINDINKVLLKFKNHQIKDCNNEIRNIAKRIETVRDKYLDSDSIIDDLNKRKAAVDCQFHENSGLQDLIYMGDLNKAIHEWNVFNKEFSSKLDIYLNKRDAFMSKVKTLPSVRKLQNELANITNGWQTLISDEKKFLSEADLLIKDIDRVIGKIDNREITNHNNEIKDVNNKISSIRDKSGDIKHRYNELDSKADSISKTPGVGNLVGWTDYNKGLAEWNALMDEEDNPKWKIYNEKLYALKSKVKNFPSVRKLQNEVAGITNGWQILISDDKNLLSEMDFLMKDMDRVIGKINRREITNYNNEIKDVNNRIGSIRDKIDDIDYRRNELNSRADSVSKTPGVGYMVDWTDKNKVVDEWNALIDEEDIPKWDIYNKKVETFNSITANLSNHP</sequence>
<name>B6YSC9_AZOPC</name>
<feature type="chain" id="PRO_5002850094" evidence="1">
    <location>
        <begin position="28"/>
        <end position="458"/>
    </location>
</feature>
<dbReference type="HOGENOM" id="CLU_596721_0_0_10"/>
<dbReference type="AlphaFoldDB" id="B6YSC9"/>
<evidence type="ECO:0000313" key="2">
    <source>
        <dbReference type="EMBL" id="BAG84101.1"/>
    </source>
</evidence>
<protein>
    <submittedName>
        <fullName evidence="2">Uncharacterized protein</fullName>
    </submittedName>
</protein>
<dbReference type="KEGG" id="aps:CFPG_P3-15"/>
<gene>
    <name evidence="2" type="ordered locus">CFPG_P3-15</name>
</gene>
<geneLocation type="plasmid" evidence="2 3">
    <name>pCFPG3</name>
</geneLocation>
<keyword evidence="3" id="KW-1185">Reference proteome</keyword>
<evidence type="ECO:0000313" key="3">
    <source>
        <dbReference type="Proteomes" id="UP000000723"/>
    </source>
</evidence>
<dbReference type="RefSeq" id="WP_012572973.1">
    <property type="nucleotide sequence ID" value="NC_011562.1"/>
</dbReference>
<dbReference type="EMBL" id="AP010659">
    <property type="protein sequence ID" value="BAG84101.1"/>
    <property type="molecule type" value="Genomic_DNA"/>
</dbReference>
<organism evidence="2 3">
    <name type="scientific">Azobacteroides pseudotrichonymphae genomovar. CFP2</name>
    <dbReference type="NCBI Taxonomy" id="511995"/>
    <lineage>
        <taxon>Bacteria</taxon>
        <taxon>Pseudomonadati</taxon>
        <taxon>Bacteroidota</taxon>
        <taxon>Bacteroidia</taxon>
        <taxon>Bacteroidales</taxon>
        <taxon>Candidatus Azobacteroides</taxon>
    </lineage>
</organism>
<feature type="signal peptide" evidence="1">
    <location>
        <begin position="1"/>
        <end position="27"/>
    </location>
</feature>
<dbReference type="Proteomes" id="UP000000723">
    <property type="component" value="Plasmid pCFPG3"/>
</dbReference>
<accession>B6YSC9</accession>
<dbReference type="OrthoDB" id="9801426at2"/>
<proteinExistence type="predicted"/>
<reference evidence="3" key="1">
    <citation type="journal article" date="2008" name="Science">
        <title>Genome of an endosymbiont coupling N2 fixation to cellulolysis within RT protist cells in termite gut.</title>
        <authorList>
            <person name="Hongoh Y."/>
            <person name="Sharma V.K."/>
            <person name="Prakash T."/>
            <person name="Noda S."/>
            <person name="Toh H."/>
            <person name="Taylor T.D."/>
            <person name="Kudo T."/>
            <person name="Sakaki Y."/>
            <person name="Toyoda A."/>
            <person name="Hattori M."/>
            <person name="Ohkuma M."/>
        </authorList>
    </citation>
    <scope>NUCLEOTIDE SEQUENCE [LARGE SCALE GENOMIC DNA]</scope>
    <source>
        <plasmid evidence="3">pCFPG3</plasmid>
    </source>
</reference>
<evidence type="ECO:0000256" key="1">
    <source>
        <dbReference type="SAM" id="SignalP"/>
    </source>
</evidence>